<dbReference type="Proteomes" id="UP000887565">
    <property type="component" value="Unplaced"/>
</dbReference>
<reference evidence="2" key="1">
    <citation type="submission" date="2022-11" db="UniProtKB">
        <authorList>
            <consortium name="WormBaseParasite"/>
        </authorList>
    </citation>
    <scope>IDENTIFICATION</scope>
</reference>
<sequence>MTKASCLETTTREFGCVYDPWDNRFDVVDEFVLPSSNRNAVYLIKTDENRTNQWVDNLQLVELVQRQWKNMQIKQTMRKAMKWMQTKV</sequence>
<accession>A0A915IVA0</accession>
<protein>
    <submittedName>
        <fullName evidence="2">Uncharacterized protein</fullName>
    </submittedName>
</protein>
<proteinExistence type="predicted"/>
<dbReference type="WBParaSite" id="nRc.2.0.1.t18124-RA">
    <property type="protein sequence ID" value="nRc.2.0.1.t18124-RA"/>
    <property type="gene ID" value="nRc.2.0.1.g18124"/>
</dbReference>
<dbReference type="AlphaFoldDB" id="A0A915IVA0"/>
<name>A0A915IVA0_ROMCU</name>
<organism evidence="1 2">
    <name type="scientific">Romanomermis culicivorax</name>
    <name type="common">Nematode worm</name>
    <dbReference type="NCBI Taxonomy" id="13658"/>
    <lineage>
        <taxon>Eukaryota</taxon>
        <taxon>Metazoa</taxon>
        <taxon>Ecdysozoa</taxon>
        <taxon>Nematoda</taxon>
        <taxon>Enoplea</taxon>
        <taxon>Dorylaimia</taxon>
        <taxon>Mermithida</taxon>
        <taxon>Mermithoidea</taxon>
        <taxon>Mermithidae</taxon>
        <taxon>Romanomermis</taxon>
    </lineage>
</organism>
<evidence type="ECO:0000313" key="2">
    <source>
        <dbReference type="WBParaSite" id="nRc.2.0.1.t18124-RA"/>
    </source>
</evidence>
<keyword evidence="1" id="KW-1185">Reference proteome</keyword>
<evidence type="ECO:0000313" key="1">
    <source>
        <dbReference type="Proteomes" id="UP000887565"/>
    </source>
</evidence>